<dbReference type="PANTHER" id="PTHR30006">
    <property type="entry name" value="THIAMINE-BINDING PERIPLASMIC PROTEIN-RELATED"/>
    <property type="match status" value="1"/>
</dbReference>
<dbReference type="GO" id="GO:0030288">
    <property type="term" value="C:outer membrane-bounded periplasmic space"/>
    <property type="evidence" value="ECO:0007669"/>
    <property type="project" value="TreeGrafter"/>
</dbReference>
<accession>A0A7K1FFL8</accession>
<gene>
    <name evidence="4" type="ORF">GIS00_03015</name>
</gene>
<dbReference type="Pfam" id="PF13343">
    <property type="entry name" value="SBP_bac_6"/>
    <property type="match status" value="1"/>
</dbReference>
<dbReference type="CDD" id="cd13545">
    <property type="entry name" value="PBP2_TbpA"/>
    <property type="match status" value="1"/>
</dbReference>
<sequence>MRTALFAGRRPVLAAALAGILLLATGCGSGSEPAGSTGTSTDTAVSSSAAGSGSSGTPGTEVATGEVVLITHDSFNVDEQVLADFEKSSGLTVTLLAQGDAGAVTNKLVLTKDNPLGDAVFGIDNTFASRALEAGVLDPYTSPEAGNGSDEHGLGAGDPDHRLTAVDYGDVCVNVDHTWFTDKGLAEPTTYEQLADPAYKDLLVVESPATSSPGLAFLLGTVAHFGADGWQDYWTSLKANGVKVTSGWEDAYGVDFSGSSGKGARPLVVSYASSPPYEVPADAAAGTPAPTGALLDTCFRQVEYAGVLTGAKNPAGARKVIDFLLSQEFQTSLPEQMYVYPVDTAVDLPASWTEYAPPATDPATVDPAEIATNREDWVQTWSDLVEG</sequence>
<evidence type="ECO:0000256" key="3">
    <source>
        <dbReference type="SAM" id="SignalP"/>
    </source>
</evidence>
<feature type="region of interest" description="Disordered" evidence="2">
    <location>
        <begin position="31"/>
        <end position="60"/>
    </location>
</feature>
<keyword evidence="1 3" id="KW-0732">Signal</keyword>
<proteinExistence type="predicted"/>
<dbReference type="EMBL" id="WLYK01000001">
    <property type="protein sequence ID" value="MTD12915.1"/>
    <property type="molecule type" value="Genomic_DNA"/>
</dbReference>
<dbReference type="GO" id="GO:0030976">
    <property type="term" value="F:thiamine pyrophosphate binding"/>
    <property type="evidence" value="ECO:0007669"/>
    <property type="project" value="TreeGrafter"/>
</dbReference>
<dbReference type="Gene3D" id="3.40.190.10">
    <property type="entry name" value="Periplasmic binding protein-like II"/>
    <property type="match status" value="2"/>
</dbReference>
<feature type="signal peptide" evidence="3">
    <location>
        <begin position="1"/>
        <end position="30"/>
    </location>
</feature>
<feature type="compositionally biased region" description="Low complexity" evidence="2">
    <location>
        <begin position="34"/>
        <end position="60"/>
    </location>
</feature>
<dbReference type="GO" id="GO:0015888">
    <property type="term" value="P:thiamine transport"/>
    <property type="evidence" value="ECO:0007669"/>
    <property type="project" value="InterPro"/>
</dbReference>
<organism evidence="4 5">
    <name type="scientific">Nakamurella alba</name>
    <dbReference type="NCBI Taxonomy" id="2665158"/>
    <lineage>
        <taxon>Bacteria</taxon>
        <taxon>Bacillati</taxon>
        <taxon>Actinomycetota</taxon>
        <taxon>Actinomycetes</taxon>
        <taxon>Nakamurellales</taxon>
        <taxon>Nakamurellaceae</taxon>
        <taxon>Nakamurella</taxon>
    </lineage>
</organism>
<dbReference type="PANTHER" id="PTHR30006:SF2">
    <property type="entry name" value="ABC TRANSPORTER SUBSTRATE-BINDING PROTEIN"/>
    <property type="match status" value="1"/>
</dbReference>
<dbReference type="AlphaFoldDB" id="A0A7K1FFL8"/>
<dbReference type="GO" id="GO:0030975">
    <property type="term" value="F:thiamine binding"/>
    <property type="evidence" value="ECO:0007669"/>
    <property type="project" value="InterPro"/>
</dbReference>
<evidence type="ECO:0000313" key="4">
    <source>
        <dbReference type="EMBL" id="MTD12915.1"/>
    </source>
</evidence>
<name>A0A7K1FFL8_9ACTN</name>
<protein>
    <submittedName>
        <fullName evidence="4">Thiamine ABC transporter substrate-binding protein</fullName>
    </submittedName>
</protein>
<keyword evidence="5" id="KW-1185">Reference proteome</keyword>
<dbReference type="RefSeq" id="WP_154766893.1">
    <property type="nucleotide sequence ID" value="NZ_WLYK01000001.1"/>
</dbReference>
<dbReference type="Proteomes" id="UP000460221">
    <property type="component" value="Unassembled WGS sequence"/>
</dbReference>
<evidence type="ECO:0000256" key="2">
    <source>
        <dbReference type="SAM" id="MobiDB-lite"/>
    </source>
</evidence>
<dbReference type="NCBIfam" id="TIGR01254">
    <property type="entry name" value="sfuA"/>
    <property type="match status" value="1"/>
</dbReference>
<comment type="caution">
    <text evidence="4">The sequence shown here is derived from an EMBL/GenBank/DDBJ whole genome shotgun (WGS) entry which is preliminary data.</text>
</comment>
<dbReference type="SUPFAM" id="SSF53850">
    <property type="entry name" value="Periplasmic binding protein-like II"/>
    <property type="match status" value="1"/>
</dbReference>
<dbReference type="PROSITE" id="PS51257">
    <property type="entry name" value="PROKAR_LIPOPROTEIN"/>
    <property type="match status" value="1"/>
</dbReference>
<evidence type="ECO:0000256" key="1">
    <source>
        <dbReference type="ARBA" id="ARBA00022729"/>
    </source>
</evidence>
<reference evidence="4 5" key="1">
    <citation type="submission" date="2019-11" db="EMBL/GenBank/DDBJ databases">
        <authorList>
            <person name="Jiang L.-Q."/>
        </authorList>
    </citation>
    <scope>NUCLEOTIDE SEQUENCE [LARGE SCALE GENOMIC DNA]</scope>
    <source>
        <strain evidence="4 5">YIM 132087</strain>
    </source>
</reference>
<evidence type="ECO:0000313" key="5">
    <source>
        <dbReference type="Proteomes" id="UP000460221"/>
    </source>
</evidence>
<dbReference type="InterPro" id="IPR005948">
    <property type="entry name" value="ThiB-like"/>
</dbReference>
<feature type="chain" id="PRO_5029709789" evidence="3">
    <location>
        <begin position="31"/>
        <end position="387"/>
    </location>
</feature>